<sequence>MQTQQHPARDDPAHGFTVAAVCRLLARAAVAAVHAPSVLNTQPWRWRIEHDTALLYADRDRGLPTIDPDGRLLTLSCGAALHHACVTLAAEGADFAVEPLPTGHGPDAIAVVHYRGPALPPPLAQPLANAIMARRSDRRPFAARPVPDEALNPLRSAAERCGAHLQVAWARDLGDMAEAAAQAAQAALTDPAYRAELATWLRRPGEGHDGVPTDTLSTAGQRKVPLRDFTATGYPGGLHSTNDLDDRHARYGIIVTDGDGPGDWLTAGVALSAVLLTATAERLATSTMSDLVEHGTARHTVRRILGGVGYPAIGVRIGVPADDTLPARAPRRPAAEVIEVVADPLSVVPAPDAT</sequence>
<reference evidence="1" key="2">
    <citation type="submission" date="2023-01" db="EMBL/GenBank/DDBJ databases">
        <authorList>
            <person name="Sun Q."/>
            <person name="Evtushenko L."/>
        </authorList>
    </citation>
    <scope>NUCLEOTIDE SEQUENCE</scope>
    <source>
        <strain evidence="1">VKM Ac-1321</strain>
    </source>
</reference>
<evidence type="ECO:0008006" key="3">
    <source>
        <dbReference type="Google" id="ProtNLM"/>
    </source>
</evidence>
<evidence type="ECO:0000313" key="2">
    <source>
        <dbReference type="Proteomes" id="UP001143480"/>
    </source>
</evidence>
<organism evidence="1 2">
    <name type="scientific">Dactylosporangium matsuzakiense</name>
    <dbReference type="NCBI Taxonomy" id="53360"/>
    <lineage>
        <taxon>Bacteria</taxon>
        <taxon>Bacillati</taxon>
        <taxon>Actinomycetota</taxon>
        <taxon>Actinomycetes</taxon>
        <taxon>Micromonosporales</taxon>
        <taxon>Micromonosporaceae</taxon>
        <taxon>Dactylosporangium</taxon>
    </lineage>
</organism>
<dbReference type="GO" id="GO:0016491">
    <property type="term" value="F:oxidoreductase activity"/>
    <property type="evidence" value="ECO:0007669"/>
    <property type="project" value="InterPro"/>
</dbReference>
<protein>
    <recommendedName>
        <fullName evidence="3">Nitroreductase</fullName>
    </recommendedName>
</protein>
<keyword evidence="2" id="KW-1185">Reference proteome</keyword>
<reference evidence="1" key="1">
    <citation type="journal article" date="2014" name="Int. J. Syst. Evol. Microbiol.">
        <title>Complete genome sequence of Corynebacterium casei LMG S-19264T (=DSM 44701T), isolated from a smear-ripened cheese.</title>
        <authorList>
            <consortium name="US DOE Joint Genome Institute (JGI-PGF)"/>
            <person name="Walter F."/>
            <person name="Albersmeier A."/>
            <person name="Kalinowski J."/>
            <person name="Ruckert C."/>
        </authorList>
    </citation>
    <scope>NUCLEOTIDE SEQUENCE</scope>
    <source>
        <strain evidence="1">VKM Ac-1321</strain>
    </source>
</reference>
<dbReference type="RefSeq" id="WP_261959896.1">
    <property type="nucleotide sequence ID" value="NZ_BAAAXA010000001.1"/>
</dbReference>
<name>A0A9W6NPM9_9ACTN</name>
<dbReference type="PANTHER" id="PTHR23026:SF123">
    <property type="entry name" value="NAD(P)H NITROREDUCTASE RV3131-RELATED"/>
    <property type="match status" value="1"/>
</dbReference>
<comment type="caution">
    <text evidence="1">The sequence shown here is derived from an EMBL/GenBank/DDBJ whole genome shotgun (WGS) entry which is preliminary data.</text>
</comment>
<dbReference type="Gene3D" id="3.40.109.10">
    <property type="entry name" value="NADH Oxidase"/>
    <property type="match status" value="1"/>
</dbReference>
<accession>A0A9W6NPM9</accession>
<proteinExistence type="predicted"/>
<dbReference type="InterPro" id="IPR000415">
    <property type="entry name" value="Nitroreductase-like"/>
</dbReference>
<dbReference type="PANTHER" id="PTHR23026">
    <property type="entry name" value="NADPH NITROREDUCTASE"/>
    <property type="match status" value="1"/>
</dbReference>
<dbReference type="Proteomes" id="UP001143480">
    <property type="component" value="Unassembled WGS sequence"/>
</dbReference>
<evidence type="ECO:0000313" key="1">
    <source>
        <dbReference type="EMBL" id="GLL05275.1"/>
    </source>
</evidence>
<dbReference type="InterPro" id="IPR050627">
    <property type="entry name" value="Nitroreductase/BluB"/>
</dbReference>
<dbReference type="NCBIfam" id="NF047509">
    <property type="entry name" value="Rv3131_FMN_oxido"/>
    <property type="match status" value="1"/>
</dbReference>
<gene>
    <name evidence="1" type="ORF">GCM10017581_070220</name>
</gene>
<dbReference type="AlphaFoldDB" id="A0A9W6NPM9"/>
<dbReference type="SUPFAM" id="SSF55469">
    <property type="entry name" value="FMN-dependent nitroreductase-like"/>
    <property type="match status" value="2"/>
</dbReference>
<dbReference type="EMBL" id="BSFP01000055">
    <property type="protein sequence ID" value="GLL05275.1"/>
    <property type="molecule type" value="Genomic_DNA"/>
</dbReference>